<evidence type="ECO:0000256" key="2">
    <source>
        <dbReference type="ARBA" id="ARBA00023015"/>
    </source>
</evidence>
<dbReference type="InterPro" id="IPR036864">
    <property type="entry name" value="Zn2-C6_fun-type_DNA-bd_sf"/>
</dbReference>
<dbReference type="SMART" id="SM00066">
    <property type="entry name" value="GAL4"/>
    <property type="match status" value="1"/>
</dbReference>
<gene>
    <name evidence="8" type="ORF">E4U43_003916</name>
</gene>
<proteinExistence type="predicted"/>
<feature type="compositionally biased region" description="Low complexity" evidence="6">
    <location>
        <begin position="239"/>
        <end position="254"/>
    </location>
</feature>
<dbReference type="InterPro" id="IPR050675">
    <property type="entry name" value="OAF3"/>
</dbReference>
<dbReference type="InterPro" id="IPR001138">
    <property type="entry name" value="Zn2Cys6_DnaBD"/>
</dbReference>
<feature type="region of interest" description="Disordered" evidence="6">
    <location>
        <begin position="1"/>
        <end position="27"/>
    </location>
</feature>
<dbReference type="PANTHER" id="PTHR31069">
    <property type="entry name" value="OLEATE-ACTIVATED TRANSCRIPTION FACTOR 1-RELATED"/>
    <property type="match status" value="1"/>
</dbReference>
<dbReference type="Pfam" id="PF00172">
    <property type="entry name" value="Zn_clus"/>
    <property type="match status" value="1"/>
</dbReference>
<evidence type="ECO:0000256" key="4">
    <source>
        <dbReference type="ARBA" id="ARBA00023163"/>
    </source>
</evidence>
<organism evidence="8 9">
    <name type="scientific">Claviceps pusilla</name>
    <dbReference type="NCBI Taxonomy" id="123648"/>
    <lineage>
        <taxon>Eukaryota</taxon>
        <taxon>Fungi</taxon>
        <taxon>Dikarya</taxon>
        <taxon>Ascomycota</taxon>
        <taxon>Pezizomycotina</taxon>
        <taxon>Sordariomycetes</taxon>
        <taxon>Hypocreomycetidae</taxon>
        <taxon>Hypocreales</taxon>
        <taxon>Clavicipitaceae</taxon>
        <taxon>Claviceps</taxon>
    </lineage>
</organism>
<dbReference type="PROSITE" id="PS00463">
    <property type="entry name" value="ZN2_CY6_FUNGAL_1"/>
    <property type="match status" value="1"/>
</dbReference>
<keyword evidence="9" id="KW-1185">Reference proteome</keyword>
<evidence type="ECO:0000313" key="9">
    <source>
        <dbReference type="Proteomes" id="UP000748025"/>
    </source>
</evidence>
<evidence type="ECO:0000256" key="5">
    <source>
        <dbReference type="ARBA" id="ARBA00023242"/>
    </source>
</evidence>
<dbReference type="GO" id="GO:0000981">
    <property type="term" value="F:DNA-binding transcription factor activity, RNA polymerase II-specific"/>
    <property type="evidence" value="ECO:0007669"/>
    <property type="project" value="InterPro"/>
</dbReference>
<keyword evidence="4" id="KW-0804">Transcription</keyword>
<dbReference type="GO" id="GO:0008270">
    <property type="term" value="F:zinc ion binding"/>
    <property type="evidence" value="ECO:0007669"/>
    <property type="project" value="InterPro"/>
</dbReference>
<evidence type="ECO:0000313" key="8">
    <source>
        <dbReference type="EMBL" id="KAG6016307.1"/>
    </source>
</evidence>
<protein>
    <recommendedName>
        <fullName evidence="7">Zn(2)-C6 fungal-type domain-containing protein</fullName>
    </recommendedName>
</protein>
<accession>A0A9P7NFA0</accession>
<dbReference type="Pfam" id="PF08493">
    <property type="entry name" value="AflR"/>
    <property type="match status" value="1"/>
</dbReference>
<evidence type="ECO:0000256" key="6">
    <source>
        <dbReference type="SAM" id="MobiDB-lite"/>
    </source>
</evidence>
<dbReference type="GO" id="GO:0045122">
    <property type="term" value="P:aflatoxin biosynthetic process"/>
    <property type="evidence" value="ECO:0007669"/>
    <property type="project" value="InterPro"/>
</dbReference>
<feature type="domain" description="Zn(2)-C6 fungal-type" evidence="7">
    <location>
        <begin position="35"/>
        <end position="65"/>
    </location>
</feature>
<dbReference type="PROSITE" id="PS50048">
    <property type="entry name" value="ZN2_CY6_FUNGAL_2"/>
    <property type="match status" value="1"/>
</dbReference>
<dbReference type="PRINTS" id="PR00755">
    <property type="entry name" value="AFLATOXINBRP"/>
</dbReference>
<dbReference type="Gene3D" id="4.10.240.10">
    <property type="entry name" value="Zn(2)-C6 fungal-type DNA-binding domain"/>
    <property type="match status" value="1"/>
</dbReference>
<reference evidence="8" key="1">
    <citation type="journal article" date="2020" name="bioRxiv">
        <title>Whole genome comparisons of ergot fungi reveals the divergence and evolution of species within the genus Claviceps are the result of varying mechanisms driving genome evolution and host range expansion.</title>
        <authorList>
            <person name="Wyka S.A."/>
            <person name="Mondo S.J."/>
            <person name="Liu M."/>
            <person name="Dettman J."/>
            <person name="Nalam V."/>
            <person name="Broders K.D."/>
        </authorList>
    </citation>
    <scope>NUCLEOTIDE SEQUENCE</scope>
    <source>
        <strain evidence="8">CCC 602</strain>
    </source>
</reference>
<evidence type="ECO:0000259" key="7">
    <source>
        <dbReference type="PROSITE" id="PS50048"/>
    </source>
</evidence>
<dbReference type="AlphaFoldDB" id="A0A9P7NFA0"/>
<dbReference type="OrthoDB" id="2943660at2759"/>
<dbReference type="EMBL" id="SRPW01000258">
    <property type="protein sequence ID" value="KAG6016307.1"/>
    <property type="molecule type" value="Genomic_DNA"/>
</dbReference>
<feature type="region of interest" description="Disordered" evidence="6">
    <location>
        <begin position="239"/>
        <end position="265"/>
    </location>
</feature>
<dbReference type="GO" id="GO:0005634">
    <property type="term" value="C:nucleus"/>
    <property type="evidence" value="ECO:0007669"/>
    <property type="project" value="InterPro"/>
</dbReference>
<feature type="compositionally biased region" description="Polar residues" evidence="6">
    <location>
        <begin position="1"/>
        <end position="11"/>
    </location>
</feature>
<dbReference type="PANTHER" id="PTHR31069:SF31">
    <property type="entry name" value="MONODICTYPHENONE CLUSTER TRANSCRIPTION FACTOR-RELATED"/>
    <property type="match status" value="1"/>
</dbReference>
<sequence>MDHSVGSNYRSGSRIPASAPRISSSDRVPSKLRETCHACALSKVRCSKEKPSCARCSKRGVTCEYIVTKRPGRKRDPNKSTLIRGSHCEGGFDASAVAGPQGTNANCMWIEDVLPTVVASGHGGGGTSNDEYLDSTRADANSPMLWPLTTNEGLDMAGDMSDFLMPLMTPLSTTTFTVKTPDFLNASVHVSAPNTPDNNQPMQDSSSVLQLLVPDGAREGRDAAVEEALSLDFFSTSSSRSLSSVPVSPPSSSRVADDSDSSATPSSCCCLVKALEIMAKLSSSDLIHPPGKSVLTSRKNAVQDEPLFGYPPTSPLLNATFTANKQTIEALSTMLHGSCQENVYLLTCMSMIVFKVLRRYEVVAGQSVSTDMHVVSDSLYENDARQRHGDRDGHSHRRVAAQLVLGELHLVQQLVNRLSSRLRHNLDRTADDGVDSENSDGTLEYRDTLVEDKAETSFFSAATLSQIDCDLRKGLVMLSSSIISMLRRI</sequence>
<dbReference type="GO" id="GO:0003677">
    <property type="term" value="F:DNA binding"/>
    <property type="evidence" value="ECO:0007669"/>
    <property type="project" value="UniProtKB-KW"/>
</dbReference>
<evidence type="ECO:0000256" key="3">
    <source>
        <dbReference type="ARBA" id="ARBA00023125"/>
    </source>
</evidence>
<dbReference type="InterPro" id="IPR013700">
    <property type="entry name" value="AflR"/>
</dbReference>
<dbReference type="CDD" id="cd00067">
    <property type="entry name" value="GAL4"/>
    <property type="match status" value="1"/>
</dbReference>
<name>A0A9P7NFA0_9HYPO</name>
<comment type="caution">
    <text evidence="8">The sequence shown here is derived from an EMBL/GenBank/DDBJ whole genome shotgun (WGS) entry which is preliminary data.</text>
</comment>
<keyword evidence="3" id="KW-0238">DNA-binding</keyword>
<dbReference type="Proteomes" id="UP000748025">
    <property type="component" value="Unassembled WGS sequence"/>
</dbReference>
<evidence type="ECO:0000256" key="1">
    <source>
        <dbReference type="ARBA" id="ARBA00022723"/>
    </source>
</evidence>
<dbReference type="SUPFAM" id="SSF57701">
    <property type="entry name" value="Zn2/Cys6 DNA-binding domain"/>
    <property type="match status" value="1"/>
</dbReference>
<keyword evidence="5" id="KW-0539">Nucleus</keyword>
<keyword evidence="2" id="KW-0805">Transcription regulation</keyword>
<keyword evidence="1" id="KW-0479">Metal-binding</keyword>